<proteinExistence type="predicted"/>
<accession>A0AAW1XPM5</accession>
<dbReference type="AlphaFoldDB" id="A0AAW1XPM5"/>
<feature type="compositionally biased region" description="Low complexity" evidence="2">
    <location>
        <begin position="49"/>
        <end position="62"/>
    </location>
</feature>
<feature type="region of interest" description="Disordered" evidence="2">
    <location>
        <begin position="41"/>
        <end position="71"/>
    </location>
</feature>
<dbReference type="GO" id="GO:0005886">
    <property type="term" value="C:plasma membrane"/>
    <property type="evidence" value="ECO:0007669"/>
    <property type="project" value="TreeGrafter"/>
</dbReference>
<evidence type="ECO:0000256" key="1">
    <source>
        <dbReference type="SAM" id="Coils"/>
    </source>
</evidence>
<dbReference type="Proteomes" id="UP001457282">
    <property type="component" value="Unassembled WGS sequence"/>
</dbReference>
<dbReference type="PANTHER" id="PTHR31149">
    <property type="entry name" value="EXPRESSED PROTEIN"/>
    <property type="match status" value="1"/>
</dbReference>
<feature type="coiled-coil region" evidence="1">
    <location>
        <begin position="79"/>
        <end position="120"/>
    </location>
</feature>
<gene>
    <name evidence="3" type="ORF">M0R45_015061</name>
</gene>
<keyword evidence="4" id="KW-1185">Reference proteome</keyword>
<reference evidence="3 4" key="1">
    <citation type="journal article" date="2023" name="G3 (Bethesda)">
        <title>A chromosome-length genome assembly and annotation of blackberry (Rubus argutus, cv. 'Hillquist').</title>
        <authorList>
            <person name="Bruna T."/>
            <person name="Aryal R."/>
            <person name="Dudchenko O."/>
            <person name="Sargent D.J."/>
            <person name="Mead D."/>
            <person name="Buti M."/>
            <person name="Cavallini A."/>
            <person name="Hytonen T."/>
            <person name="Andres J."/>
            <person name="Pham M."/>
            <person name="Weisz D."/>
            <person name="Mascagni F."/>
            <person name="Usai G."/>
            <person name="Natali L."/>
            <person name="Bassil N."/>
            <person name="Fernandez G.E."/>
            <person name="Lomsadze A."/>
            <person name="Armour M."/>
            <person name="Olukolu B."/>
            <person name="Poorten T."/>
            <person name="Britton C."/>
            <person name="Davik J."/>
            <person name="Ashrafi H."/>
            <person name="Aiden E.L."/>
            <person name="Borodovsky M."/>
            <person name="Worthington M."/>
        </authorList>
    </citation>
    <scope>NUCLEOTIDE SEQUENCE [LARGE SCALE GENOMIC DNA]</scope>
    <source>
        <strain evidence="3">PI 553951</strain>
    </source>
</reference>
<keyword evidence="1" id="KW-0175">Coiled coil</keyword>
<dbReference type="EMBL" id="JBEDUW010000003">
    <property type="protein sequence ID" value="KAK9938314.1"/>
    <property type="molecule type" value="Genomic_DNA"/>
</dbReference>
<evidence type="ECO:0000313" key="4">
    <source>
        <dbReference type="Proteomes" id="UP001457282"/>
    </source>
</evidence>
<protein>
    <submittedName>
        <fullName evidence="3">Uncharacterized protein</fullName>
    </submittedName>
</protein>
<organism evidence="3 4">
    <name type="scientific">Rubus argutus</name>
    <name type="common">Southern blackberry</name>
    <dbReference type="NCBI Taxonomy" id="59490"/>
    <lineage>
        <taxon>Eukaryota</taxon>
        <taxon>Viridiplantae</taxon>
        <taxon>Streptophyta</taxon>
        <taxon>Embryophyta</taxon>
        <taxon>Tracheophyta</taxon>
        <taxon>Spermatophyta</taxon>
        <taxon>Magnoliopsida</taxon>
        <taxon>eudicotyledons</taxon>
        <taxon>Gunneridae</taxon>
        <taxon>Pentapetalae</taxon>
        <taxon>rosids</taxon>
        <taxon>fabids</taxon>
        <taxon>Rosales</taxon>
        <taxon>Rosaceae</taxon>
        <taxon>Rosoideae</taxon>
        <taxon>Rosoideae incertae sedis</taxon>
        <taxon>Rubus</taxon>
    </lineage>
</organism>
<evidence type="ECO:0000256" key="2">
    <source>
        <dbReference type="SAM" id="MobiDB-lite"/>
    </source>
</evidence>
<name>A0AAW1XPM5_RUBAR</name>
<comment type="caution">
    <text evidence="3">The sequence shown here is derived from an EMBL/GenBank/DDBJ whole genome shotgun (WGS) entry which is preliminary data.</text>
</comment>
<evidence type="ECO:0000313" key="3">
    <source>
        <dbReference type="EMBL" id="KAK9938314.1"/>
    </source>
</evidence>
<dbReference type="PANTHER" id="PTHR31149:SF10">
    <property type="entry name" value="OS05G0100900 PROTEIN"/>
    <property type="match status" value="1"/>
</dbReference>
<sequence length="139" mass="16266">MGRATKNKVKGDKLASVAIVERPKVRGSKLKHKMKIVAVDERRPQVRVSNSEASSPSSSSRYSTEEEYDPARVKSGERLMELNNSSQDLRVRVHENEQEIMQLRRQLADYSVKEEQIRKEKYVLEKRITYMRLIFDQQQ</sequence>